<evidence type="ECO:0000313" key="2">
    <source>
        <dbReference type="EMBL" id="VVB14474.1"/>
    </source>
</evidence>
<dbReference type="SUPFAM" id="SSF53300">
    <property type="entry name" value="vWA-like"/>
    <property type="match status" value="1"/>
</dbReference>
<dbReference type="Gene3D" id="3.40.50.410">
    <property type="entry name" value="von Willebrand factor, type A domain"/>
    <property type="match status" value="1"/>
</dbReference>
<protein>
    <recommendedName>
        <fullName evidence="1">DUF7788 domain-containing protein</fullName>
    </recommendedName>
</protein>
<gene>
    <name evidence="2" type="ORF">ANE_LOCUS24918</name>
</gene>
<feature type="domain" description="DUF7788" evidence="1">
    <location>
        <begin position="13"/>
        <end position="189"/>
    </location>
</feature>
<name>A0A565CLM9_9BRAS</name>
<evidence type="ECO:0000313" key="3">
    <source>
        <dbReference type="Proteomes" id="UP000489600"/>
    </source>
</evidence>
<accession>A0A565CLM9</accession>
<reference evidence="2" key="1">
    <citation type="submission" date="2019-07" db="EMBL/GenBank/DDBJ databases">
        <authorList>
            <person name="Dittberner H."/>
        </authorList>
    </citation>
    <scope>NUCLEOTIDE SEQUENCE [LARGE SCALE GENOMIC DNA]</scope>
</reference>
<evidence type="ECO:0000259" key="1">
    <source>
        <dbReference type="Pfam" id="PF25043"/>
    </source>
</evidence>
<proteinExistence type="predicted"/>
<dbReference type="PANTHER" id="PTHR31373:SF17">
    <property type="entry name" value="OS06G0652100 PROTEIN"/>
    <property type="match status" value="1"/>
</dbReference>
<dbReference type="AlphaFoldDB" id="A0A565CLM9"/>
<keyword evidence="3" id="KW-1185">Reference proteome</keyword>
<dbReference type="InterPro" id="IPR056690">
    <property type="entry name" value="DUF7788"/>
</dbReference>
<dbReference type="InterPro" id="IPR036465">
    <property type="entry name" value="vWFA_dom_sf"/>
</dbReference>
<dbReference type="PIRSF" id="PIRSF015417">
    <property type="entry name" value="T31B5_30_vWA"/>
    <property type="match status" value="1"/>
</dbReference>
<dbReference type="InterPro" id="IPR011205">
    <property type="entry name" value="UCP015417_vWA"/>
</dbReference>
<dbReference type="EMBL" id="CABITT030000008">
    <property type="protein sequence ID" value="VVB14474.1"/>
    <property type="molecule type" value="Genomic_DNA"/>
</dbReference>
<dbReference type="Proteomes" id="UP000489600">
    <property type="component" value="Unassembled WGS sequence"/>
</dbReference>
<comment type="caution">
    <text evidence="2">The sequence shown here is derived from an EMBL/GenBank/DDBJ whole genome shotgun (WGS) entry which is preliminary data.</text>
</comment>
<sequence>MVDDLKKKGSFTNCMAISDVSGSMEGEPMEVAVALGLLVSELSQKPWKGKMITFTHKPEVKGKDLKSKTRFVKNMEWGINTDFQKVFDLILKVAVDGKLKSEDMIKRVFVFSDMEFDQASCSPWETDYKRIVSKYREKGYGGVVPEIVSWNLRDTTSTPVMGRQKGVALVSGFSKNLIKVFLDRDREIDPVMIMEDVISGVEYSKLVVID</sequence>
<dbReference type="Pfam" id="PF25043">
    <property type="entry name" value="DUF7788"/>
    <property type="match status" value="1"/>
</dbReference>
<organism evidence="2 3">
    <name type="scientific">Arabis nemorensis</name>
    <dbReference type="NCBI Taxonomy" id="586526"/>
    <lineage>
        <taxon>Eukaryota</taxon>
        <taxon>Viridiplantae</taxon>
        <taxon>Streptophyta</taxon>
        <taxon>Embryophyta</taxon>
        <taxon>Tracheophyta</taxon>
        <taxon>Spermatophyta</taxon>
        <taxon>Magnoliopsida</taxon>
        <taxon>eudicotyledons</taxon>
        <taxon>Gunneridae</taxon>
        <taxon>Pentapetalae</taxon>
        <taxon>rosids</taxon>
        <taxon>malvids</taxon>
        <taxon>Brassicales</taxon>
        <taxon>Brassicaceae</taxon>
        <taxon>Arabideae</taxon>
        <taxon>Arabis</taxon>
    </lineage>
</organism>
<dbReference type="PANTHER" id="PTHR31373">
    <property type="entry name" value="OS06G0652100 PROTEIN"/>
    <property type="match status" value="1"/>
</dbReference>
<dbReference type="OrthoDB" id="1149618at2759"/>